<dbReference type="PANTHER" id="PTHR43053">
    <property type="entry name" value="GLYCOSIDASE FAMILY 31"/>
    <property type="match status" value="1"/>
</dbReference>
<evidence type="ECO:0000313" key="3">
    <source>
        <dbReference type="EMBL" id="KKT48226.1"/>
    </source>
</evidence>
<dbReference type="CDD" id="cd14791">
    <property type="entry name" value="GH36"/>
    <property type="match status" value="1"/>
</dbReference>
<reference evidence="3 4" key="1">
    <citation type="journal article" date="2015" name="Nature">
        <title>rRNA introns, odd ribosomes, and small enigmatic genomes across a large radiation of phyla.</title>
        <authorList>
            <person name="Brown C.T."/>
            <person name="Hug L.A."/>
            <person name="Thomas B.C."/>
            <person name="Sharon I."/>
            <person name="Castelle C.J."/>
            <person name="Singh A."/>
            <person name="Wilkins M.J."/>
            <person name="Williams K.H."/>
            <person name="Banfield J.F."/>
        </authorList>
    </citation>
    <scope>NUCLEOTIDE SEQUENCE [LARGE SCALE GENOMIC DNA]</scope>
</reference>
<dbReference type="AlphaFoldDB" id="A0A0G1HM05"/>
<evidence type="ECO:0000256" key="2">
    <source>
        <dbReference type="ARBA" id="ARBA00023295"/>
    </source>
</evidence>
<gene>
    <name evidence="3" type="ORF">UW41_C0037G0006</name>
</gene>
<proteinExistence type="predicted"/>
<dbReference type="GO" id="GO:0016052">
    <property type="term" value="P:carbohydrate catabolic process"/>
    <property type="evidence" value="ECO:0007669"/>
    <property type="project" value="InterPro"/>
</dbReference>
<evidence type="ECO:0000313" key="4">
    <source>
        <dbReference type="Proteomes" id="UP000034172"/>
    </source>
</evidence>
<dbReference type="InterPro" id="IPR017853">
    <property type="entry name" value="GH"/>
</dbReference>
<dbReference type="STRING" id="1618392.UW41_C0037G0006"/>
<keyword evidence="1" id="KW-0378">Hydrolase</keyword>
<protein>
    <submittedName>
        <fullName evidence="3">Alpha-galactosidase</fullName>
    </submittedName>
</protein>
<keyword evidence="2" id="KW-0326">Glycosidase</keyword>
<evidence type="ECO:0000256" key="1">
    <source>
        <dbReference type="ARBA" id="ARBA00022801"/>
    </source>
</evidence>
<organism evidence="3 4">
    <name type="scientific">Candidatus Collierbacteria bacterium GW2011_GWC2_44_18</name>
    <dbReference type="NCBI Taxonomy" id="1618392"/>
    <lineage>
        <taxon>Bacteria</taxon>
        <taxon>Candidatus Collieribacteriota</taxon>
    </lineage>
</organism>
<comment type="caution">
    <text evidence="3">The sequence shown here is derived from an EMBL/GenBank/DDBJ whole genome shotgun (WGS) entry which is preliminary data.</text>
</comment>
<dbReference type="Gene3D" id="3.20.20.70">
    <property type="entry name" value="Aldolase class I"/>
    <property type="match status" value="1"/>
</dbReference>
<accession>A0A0G1HM05</accession>
<dbReference type="Pfam" id="PF02065">
    <property type="entry name" value="Melibiase"/>
    <property type="match status" value="1"/>
</dbReference>
<dbReference type="PANTHER" id="PTHR43053:SF3">
    <property type="entry name" value="ALPHA-GALACTOSIDASE C-RELATED"/>
    <property type="match status" value="1"/>
</dbReference>
<name>A0A0G1HM05_9BACT</name>
<dbReference type="InterPro" id="IPR002252">
    <property type="entry name" value="Glyco_hydro_36"/>
</dbReference>
<dbReference type="Proteomes" id="UP000034172">
    <property type="component" value="Unassembled WGS sequence"/>
</dbReference>
<dbReference type="InterPro" id="IPR013785">
    <property type="entry name" value="Aldolase_TIM"/>
</dbReference>
<dbReference type="SUPFAM" id="SSF51445">
    <property type="entry name" value="(Trans)glycosidases"/>
    <property type="match status" value="1"/>
</dbReference>
<dbReference type="EMBL" id="LCIE01000037">
    <property type="protein sequence ID" value="KKT48226.1"/>
    <property type="molecule type" value="Genomic_DNA"/>
</dbReference>
<dbReference type="GO" id="GO:0004557">
    <property type="term" value="F:alpha-galactosidase activity"/>
    <property type="evidence" value="ECO:0007669"/>
    <property type="project" value="InterPro"/>
</dbReference>
<sequence length="356" mass="41778">MATGWQSWSTSAKSFIRFPFNYFPPKAKELFIPSKIVLPIKLKKPVFGWCSWYIFGRNINEGRILGHAKWIVYQRKKYKLPLDTVLIDDGWCPWGDWLTENKTKFPNGLKSLVNRISRLQIKSGIWIAPFLVDPKSQVALMHPEWLARKNGRRVEGRNLTPWDRYFPHKKWLLDITNPEVQQYLDDSIDYLLNTCGFSLIKLDFLYSVFFDPRLSGKQAHDFLRNFLKNIRRRYPHVYTIGCGCPLLPAVGVVDSMRIGPDTSPGPSLNFLLPKFFNRWILSKRVLPTISKRLWTKQIWNVDTDVFECRSEMGYTEKELLTFQNIIKDGKGNVFLGDDLTRLTAERIHRYIIPLFR</sequence>
<dbReference type="InterPro" id="IPR050985">
    <property type="entry name" value="Alpha-glycosidase_related"/>
</dbReference>